<reference evidence="4" key="3">
    <citation type="journal article" date="2017" name="Nature">
        <title>Genome sequence of the progenitor of the wheat D genome Aegilops tauschii.</title>
        <authorList>
            <person name="Luo M.C."/>
            <person name="Gu Y.Q."/>
            <person name="Puiu D."/>
            <person name="Wang H."/>
            <person name="Twardziok S.O."/>
            <person name="Deal K.R."/>
            <person name="Huo N."/>
            <person name="Zhu T."/>
            <person name="Wang L."/>
            <person name="Wang Y."/>
            <person name="McGuire P.E."/>
            <person name="Liu S."/>
            <person name="Long H."/>
            <person name="Ramasamy R.K."/>
            <person name="Rodriguez J.C."/>
            <person name="Van S.L."/>
            <person name="Yuan L."/>
            <person name="Wang Z."/>
            <person name="Xia Z."/>
            <person name="Xiao L."/>
            <person name="Anderson O.D."/>
            <person name="Ouyang S."/>
            <person name="Liang Y."/>
            <person name="Zimin A.V."/>
            <person name="Pertea G."/>
            <person name="Qi P."/>
            <person name="Bennetzen J.L."/>
            <person name="Dai X."/>
            <person name="Dawson M.W."/>
            <person name="Muller H.G."/>
            <person name="Kugler K."/>
            <person name="Rivarola-Duarte L."/>
            <person name="Spannagl M."/>
            <person name="Mayer K.F.X."/>
            <person name="Lu F.H."/>
            <person name="Bevan M.W."/>
            <person name="Leroy P."/>
            <person name="Li P."/>
            <person name="You F.M."/>
            <person name="Sun Q."/>
            <person name="Liu Z."/>
            <person name="Lyons E."/>
            <person name="Wicker T."/>
            <person name="Salzberg S.L."/>
            <person name="Devos K.M."/>
            <person name="Dvorak J."/>
        </authorList>
    </citation>
    <scope>NUCLEOTIDE SEQUENCE [LARGE SCALE GENOMIC DNA]</scope>
    <source>
        <strain evidence="4">cv. AL8/78</strain>
    </source>
</reference>
<dbReference type="Gramene" id="AET2Gv20347500.10">
    <property type="protein sequence ID" value="AET2Gv20347500.10"/>
    <property type="gene ID" value="AET2Gv20347500"/>
</dbReference>
<dbReference type="AlphaFoldDB" id="A0A453B2V9"/>
<feature type="domain" description="Protein kinase" evidence="3">
    <location>
        <begin position="1"/>
        <end position="99"/>
    </location>
</feature>
<dbReference type="InterPro" id="IPR001245">
    <property type="entry name" value="Ser-Thr/Tyr_kinase_cat_dom"/>
</dbReference>
<evidence type="ECO:0000313" key="4">
    <source>
        <dbReference type="EnsemblPlants" id="AET2Gv20347500.10"/>
    </source>
</evidence>
<protein>
    <recommendedName>
        <fullName evidence="3">Protein kinase domain-containing protein</fullName>
    </recommendedName>
</protein>
<dbReference type="PANTHER" id="PTHR47989">
    <property type="entry name" value="OS01G0750732 PROTEIN"/>
    <property type="match status" value="1"/>
</dbReference>
<keyword evidence="2" id="KW-0067">ATP-binding</keyword>
<dbReference type="Gene3D" id="1.10.510.10">
    <property type="entry name" value="Transferase(Phosphotransferase) domain 1"/>
    <property type="match status" value="1"/>
</dbReference>
<dbReference type="PANTHER" id="PTHR47989:SF45">
    <property type="entry name" value="OS01G0709500 PROTEIN"/>
    <property type="match status" value="1"/>
</dbReference>
<sequence>LIPNQEFQESEENSGYRAPEVAMSGQYSLKSDVYSFGVVMLELLTGRKPFDRCPGHGPSSRWSDGPPRSCTTSTRWTRWSIRRSRGCTIPSPCPASPTR</sequence>
<name>A0A453B2V9_AEGTS</name>
<dbReference type="InterPro" id="IPR000719">
    <property type="entry name" value="Prot_kinase_dom"/>
</dbReference>
<proteinExistence type="predicted"/>
<dbReference type="Pfam" id="PF07714">
    <property type="entry name" value="PK_Tyr_Ser-Thr"/>
    <property type="match status" value="1"/>
</dbReference>
<keyword evidence="1" id="KW-0547">Nucleotide-binding</keyword>
<evidence type="ECO:0000256" key="2">
    <source>
        <dbReference type="ARBA" id="ARBA00022840"/>
    </source>
</evidence>
<evidence type="ECO:0000313" key="5">
    <source>
        <dbReference type="Proteomes" id="UP000015105"/>
    </source>
</evidence>
<dbReference type="GO" id="GO:0005524">
    <property type="term" value="F:ATP binding"/>
    <property type="evidence" value="ECO:0007669"/>
    <property type="project" value="UniProtKB-KW"/>
</dbReference>
<reference evidence="5" key="2">
    <citation type="journal article" date="2017" name="Nat. Plants">
        <title>The Aegilops tauschii genome reveals multiple impacts of transposons.</title>
        <authorList>
            <person name="Zhao G."/>
            <person name="Zou C."/>
            <person name="Li K."/>
            <person name="Wang K."/>
            <person name="Li T."/>
            <person name="Gao L."/>
            <person name="Zhang X."/>
            <person name="Wang H."/>
            <person name="Yang Z."/>
            <person name="Liu X."/>
            <person name="Jiang W."/>
            <person name="Mao L."/>
            <person name="Kong X."/>
            <person name="Jiao Y."/>
            <person name="Jia J."/>
        </authorList>
    </citation>
    <scope>NUCLEOTIDE SEQUENCE [LARGE SCALE GENOMIC DNA]</scope>
    <source>
        <strain evidence="5">cv. AL8/78</strain>
    </source>
</reference>
<dbReference type="PROSITE" id="PS50011">
    <property type="entry name" value="PROTEIN_KINASE_DOM"/>
    <property type="match status" value="1"/>
</dbReference>
<dbReference type="SUPFAM" id="SSF56112">
    <property type="entry name" value="Protein kinase-like (PK-like)"/>
    <property type="match status" value="1"/>
</dbReference>
<keyword evidence="5" id="KW-1185">Reference proteome</keyword>
<dbReference type="InterPro" id="IPR011009">
    <property type="entry name" value="Kinase-like_dom_sf"/>
</dbReference>
<organism evidence="4 5">
    <name type="scientific">Aegilops tauschii subsp. strangulata</name>
    <name type="common">Goatgrass</name>
    <dbReference type="NCBI Taxonomy" id="200361"/>
    <lineage>
        <taxon>Eukaryota</taxon>
        <taxon>Viridiplantae</taxon>
        <taxon>Streptophyta</taxon>
        <taxon>Embryophyta</taxon>
        <taxon>Tracheophyta</taxon>
        <taxon>Spermatophyta</taxon>
        <taxon>Magnoliopsida</taxon>
        <taxon>Liliopsida</taxon>
        <taxon>Poales</taxon>
        <taxon>Poaceae</taxon>
        <taxon>BOP clade</taxon>
        <taxon>Pooideae</taxon>
        <taxon>Triticodae</taxon>
        <taxon>Triticeae</taxon>
        <taxon>Triticinae</taxon>
        <taxon>Aegilops</taxon>
    </lineage>
</organism>
<evidence type="ECO:0000256" key="1">
    <source>
        <dbReference type="ARBA" id="ARBA00022741"/>
    </source>
</evidence>
<dbReference type="Proteomes" id="UP000015105">
    <property type="component" value="Chromosome 2D"/>
</dbReference>
<dbReference type="EnsemblPlants" id="AET2Gv20347500.10">
    <property type="protein sequence ID" value="AET2Gv20347500.10"/>
    <property type="gene ID" value="AET2Gv20347500"/>
</dbReference>
<reference evidence="4" key="4">
    <citation type="submission" date="2019-03" db="UniProtKB">
        <authorList>
            <consortium name="EnsemblPlants"/>
        </authorList>
    </citation>
    <scope>IDENTIFICATION</scope>
</reference>
<evidence type="ECO:0000259" key="3">
    <source>
        <dbReference type="PROSITE" id="PS50011"/>
    </source>
</evidence>
<reference evidence="4" key="5">
    <citation type="journal article" date="2021" name="G3 (Bethesda)">
        <title>Aegilops tauschii genome assembly Aet v5.0 features greater sequence contiguity and improved annotation.</title>
        <authorList>
            <person name="Wang L."/>
            <person name="Zhu T."/>
            <person name="Rodriguez J.C."/>
            <person name="Deal K.R."/>
            <person name="Dubcovsky J."/>
            <person name="McGuire P.E."/>
            <person name="Lux T."/>
            <person name="Spannagl M."/>
            <person name="Mayer K.F.X."/>
            <person name="Baldrich P."/>
            <person name="Meyers B.C."/>
            <person name="Huo N."/>
            <person name="Gu Y.Q."/>
            <person name="Zhou H."/>
            <person name="Devos K.M."/>
            <person name="Bennetzen J.L."/>
            <person name="Unver T."/>
            <person name="Budak H."/>
            <person name="Gulick P.J."/>
            <person name="Galiba G."/>
            <person name="Kalapos B."/>
            <person name="Nelson D.R."/>
            <person name="Li P."/>
            <person name="You F.M."/>
            <person name="Luo M.C."/>
            <person name="Dvorak J."/>
        </authorList>
    </citation>
    <scope>NUCLEOTIDE SEQUENCE [LARGE SCALE GENOMIC DNA]</scope>
    <source>
        <strain evidence="4">cv. AL8/78</strain>
    </source>
</reference>
<accession>A0A453B2V9</accession>
<reference evidence="5" key="1">
    <citation type="journal article" date="2014" name="Science">
        <title>Ancient hybridizations among the ancestral genomes of bread wheat.</title>
        <authorList>
            <consortium name="International Wheat Genome Sequencing Consortium,"/>
            <person name="Marcussen T."/>
            <person name="Sandve S.R."/>
            <person name="Heier L."/>
            <person name="Spannagl M."/>
            <person name="Pfeifer M."/>
            <person name="Jakobsen K.S."/>
            <person name="Wulff B.B."/>
            <person name="Steuernagel B."/>
            <person name="Mayer K.F."/>
            <person name="Olsen O.A."/>
        </authorList>
    </citation>
    <scope>NUCLEOTIDE SEQUENCE [LARGE SCALE GENOMIC DNA]</scope>
    <source>
        <strain evidence="5">cv. AL8/78</strain>
    </source>
</reference>
<dbReference type="GO" id="GO:0004672">
    <property type="term" value="F:protein kinase activity"/>
    <property type="evidence" value="ECO:0007669"/>
    <property type="project" value="InterPro"/>
</dbReference>